<feature type="region of interest" description="Disordered" evidence="2">
    <location>
        <begin position="69"/>
        <end position="257"/>
    </location>
</feature>
<gene>
    <name evidence="4" type="ORF">BRARA_A01095</name>
</gene>
<dbReference type="Proteomes" id="UP000264353">
    <property type="component" value="Chromosome A1"/>
</dbReference>
<feature type="compositionally biased region" description="Basic and acidic residues" evidence="2">
    <location>
        <begin position="761"/>
        <end position="806"/>
    </location>
</feature>
<feature type="compositionally biased region" description="Acidic residues" evidence="2">
    <location>
        <begin position="1030"/>
        <end position="1044"/>
    </location>
</feature>
<dbReference type="SUPFAM" id="SSF57850">
    <property type="entry name" value="RING/U-box"/>
    <property type="match status" value="1"/>
</dbReference>
<feature type="compositionally biased region" description="Basic and acidic residues" evidence="2">
    <location>
        <begin position="378"/>
        <end position="388"/>
    </location>
</feature>
<organism evidence="4 5">
    <name type="scientific">Brassica campestris</name>
    <name type="common">Field mustard</name>
    <dbReference type="NCBI Taxonomy" id="3711"/>
    <lineage>
        <taxon>Eukaryota</taxon>
        <taxon>Viridiplantae</taxon>
        <taxon>Streptophyta</taxon>
        <taxon>Embryophyta</taxon>
        <taxon>Tracheophyta</taxon>
        <taxon>Spermatophyta</taxon>
        <taxon>Magnoliopsida</taxon>
        <taxon>eudicotyledons</taxon>
        <taxon>Gunneridae</taxon>
        <taxon>Pentapetalae</taxon>
        <taxon>rosids</taxon>
        <taxon>malvids</taxon>
        <taxon>Brassicales</taxon>
        <taxon>Brassicaceae</taxon>
        <taxon>Brassiceae</taxon>
        <taxon>Brassica</taxon>
    </lineage>
</organism>
<feature type="region of interest" description="Disordered" evidence="2">
    <location>
        <begin position="431"/>
        <end position="458"/>
    </location>
</feature>
<feature type="compositionally biased region" description="Basic and acidic residues" evidence="2">
    <location>
        <begin position="433"/>
        <end position="454"/>
    </location>
</feature>
<sequence>MMTSDVETSQAFNYVLSPHERCIRGDNNNNKKTKNNNSNNNNVRNIHVAFEKNLNVFVRDHLDNVTVASGENVDESTKAVPESSSNKSSVLKTEEPRLSSSSIGSDPDPNLPHPGQQDKNTSRKETMPASSLVQIWEARTTSSNQNQPQTDSRTSSSGSNVLENSESLIEEPVKEYEPIQPVQEGKNEEHREEEIESDSQSVSGEKEREGVRVMDIIRKLSSDTEATTGNNDNGSSSNENGKEVQTTTTETRTFPQVSCSPRIRGRQAFADLLIQMMRDREKELASLLDRHCVTKFTHRGRIQSTLRIRCYERCIAIQDKYRSKSWAAGSDLNRAGGSDLNRSPRGSGVMHLLKEKNKTNSGNIETGAQSSSVSSRSRVMDKDPQKSVEKKVFEETMEKIDVKEVQEVVSAVETAKKAVLSELVENKNGLKKPIGETSKKENAQGRGEKRETMAQEKVSAVETAKKAVLSEIVENKNGLKKSTGETIKKENAERRGEKRETMEKPVAKEGLERRGEKREIMEKPVAREGHEGRGDKETVKKAVLSESAEGKSGLKKPIGETLQKETTEGRGDKGETKEKAIAKENVQGNVLVGIAEKVNRWNSEEKLNRSRWTEKGKTETKANTERVDKNDVLEDAKRTNNVQSGEKSNTTCEFPEKEVRRKEKEDCVSVETKSIEIGDPQQGTAQEEEKVVQETTTRNNKNGLKKPTEKESKEGREMEESVEGNTFMGIAEKVKMWNSKYKKSRRRYSMDRGKGKTGKPNTERNEVLQEASRRIINLKTEERSITTSKEKVVGTQEIKDKRESSREIMQCEPEEKGRRMKEEELCSEEAKSKDITEVKIMSSQEVITPAQESACHGSPERGKELSASLQGEEMFILQNLEDKSTKETDGNNFQENIIEEDSREKAKEKNASQQDEEVKEVAIEFANDWDEKEDDDDDDDDYEDYGDFDDYIGEISTDWIYDVSRPRSYWEELRKERYLEVLNTESDKKDICNLIQSRTVSNFLTSDLRQKIDNLMTSLVQNHLGVPINQEEEEDEEEKEEWVEECSARNQEDNETEEEPEKTNLEAASDTILEADHDACSQSSERSSTLMISWSFRDQDIDKDHEPTASLSLPEPSSATSQTTQEMQMISDLREQMEQLQREMLELRNTVKSCTDMQLHFQKSSTQDSCRSGSSAEQRVETKNPLKRKCCVCSEMPVDSLLYRCGHMCTCLKCAHELQWSSKKCPICMAPIVDVVRAFLDA</sequence>
<feature type="region of interest" description="Disordered" evidence="2">
    <location>
        <begin position="355"/>
        <end position="388"/>
    </location>
</feature>
<evidence type="ECO:0000256" key="2">
    <source>
        <dbReference type="SAM" id="MobiDB-lite"/>
    </source>
</evidence>
<keyword evidence="1" id="KW-0479">Metal-binding</keyword>
<feature type="region of interest" description="Disordered" evidence="2">
    <location>
        <begin position="881"/>
        <end position="918"/>
    </location>
</feature>
<dbReference type="PANTHER" id="PTHR47820:SF9">
    <property type="entry name" value="GOLGIN FAMILY A PROTEIN"/>
    <property type="match status" value="1"/>
</dbReference>
<proteinExistence type="predicted"/>
<feature type="region of interest" description="Disordered" evidence="2">
    <location>
        <begin position="743"/>
        <end position="830"/>
    </location>
</feature>
<feature type="region of interest" description="Disordered" evidence="2">
    <location>
        <begin position="606"/>
        <end position="724"/>
    </location>
</feature>
<dbReference type="Gene3D" id="3.30.40.10">
    <property type="entry name" value="Zinc/RING finger domain, C3HC4 (zinc finger)"/>
    <property type="match status" value="1"/>
</dbReference>
<dbReference type="GO" id="GO:0008270">
    <property type="term" value="F:zinc ion binding"/>
    <property type="evidence" value="ECO:0007669"/>
    <property type="project" value="UniProtKB-KW"/>
</dbReference>
<feature type="compositionally biased region" description="Basic and acidic residues" evidence="2">
    <location>
        <begin position="813"/>
        <end position="830"/>
    </location>
</feature>
<name>A0A398ARJ1_BRACM</name>
<evidence type="ECO:0000259" key="3">
    <source>
        <dbReference type="PROSITE" id="PS50089"/>
    </source>
</evidence>
<feature type="compositionally biased region" description="Basic and acidic residues" evidence="2">
    <location>
        <begin position="706"/>
        <end position="719"/>
    </location>
</feature>
<feature type="region of interest" description="Disordered" evidence="2">
    <location>
        <begin position="481"/>
        <end position="582"/>
    </location>
</feature>
<reference evidence="4 5" key="1">
    <citation type="submission" date="2018-06" db="EMBL/GenBank/DDBJ databases">
        <title>WGS assembly of Brassica rapa FPsc.</title>
        <authorList>
            <person name="Bowman J."/>
            <person name="Kohchi T."/>
            <person name="Yamato K."/>
            <person name="Jenkins J."/>
            <person name="Shu S."/>
            <person name="Ishizaki K."/>
            <person name="Yamaoka S."/>
            <person name="Nishihama R."/>
            <person name="Nakamura Y."/>
            <person name="Berger F."/>
            <person name="Adam C."/>
            <person name="Aki S."/>
            <person name="Althoff F."/>
            <person name="Araki T."/>
            <person name="Arteaga-Vazquez M."/>
            <person name="Balasubrmanian S."/>
            <person name="Bauer D."/>
            <person name="Boehm C."/>
            <person name="Briginshaw L."/>
            <person name="Caballero-Perez J."/>
            <person name="Catarino B."/>
            <person name="Chen F."/>
            <person name="Chiyoda S."/>
            <person name="Chovatia M."/>
            <person name="Davies K."/>
            <person name="Delmans M."/>
            <person name="Demura T."/>
            <person name="Dierschke T."/>
            <person name="Dolan L."/>
            <person name="Dorantes-Acosta A."/>
            <person name="Eklund D."/>
            <person name="Florent S."/>
            <person name="Flores-Sandoval E."/>
            <person name="Fujiyama A."/>
            <person name="Fukuzawa H."/>
            <person name="Galik B."/>
            <person name="Grimanelli D."/>
            <person name="Grimwood J."/>
            <person name="Grossniklaus U."/>
            <person name="Hamada T."/>
            <person name="Haseloff J."/>
            <person name="Hetherington A."/>
            <person name="Higo A."/>
            <person name="Hirakawa Y."/>
            <person name="Hundley H."/>
            <person name="Ikeda Y."/>
            <person name="Inoue K."/>
            <person name="Inoue S."/>
            <person name="Ishida S."/>
            <person name="Jia Q."/>
            <person name="Kakita M."/>
            <person name="Kanazawa T."/>
            <person name="Kawai Y."/>
            <person name="Kawashima T."/>
            <person name="Kennedy M."/>
            <person name="Kinose K."/>
            <person name="Kinoshita T."/>
            <person name="Kohara Y."/>
            <person name="Koide E."/>
            <person name="Komatsu K."/>
            <person name="Kopischke S."/>
            <person name="Kubo M."/>
            <person name="Kyozuka J."/>
            <person name="Lagercrantz U."/>
            <person name="Lin S."/>
            <person name="Lindquist E."/>
            <person name="Lipzen A."/>
            <person name="Lu C."/>
            <person name="Luna E."/>
            <person name="Martienssen R."/>
            <person name="Minamino N."/>
            <person name="Mizutani M."/>
            <person name="Mizutani M."/>
            <person name="Mochizuki N."/>
            <person name="Monte I."/>
            <person name="Mosher R."/>
            <person name="Nagasaki H."/>
            <person name="Nakagami H."/>
            <person name="Naramoto S."/>
            <person name="Nishitani K."/>
            <person name="Ohtani M."/>
            <person name="Okamoto T."/>
            <person name="Okumura M."/>
            <person name="Phillips J."/>
            <person name="Pollak B."/>
            <person name="Reinders A."/>
            <person name="Roevekamp M."/>
            <person name="Sano R."/>
            <person name="Sawa S."/>
            <person name="Schmid M."/>
            <person name="Shirakawa M."/>
            <person name="Solano R."/>
            <person name="Spunde A."/>
            <person name="Suetsugu N."/>
            <person name="Sugano S."/>
            <person name="Sugiyama A."/>
            <person name="Sun R."/>
            <person name="Suzuki Y."/>
            <person name="Takenaka M."/>
            <person name="Takezawa D."/>
            <person name="Tomogane H."/>
            <person name="Tsuzuki M."/>
            <person name="Ueda T."/>
            <person name="Umeda M."/>
            <person name="Ward J."/>
            <person name="Watanabe Y."/>
            <person name="Yazaki K."/>
            <person name="Yokoyama R."/>
            <person name="Yoshitake Y."/>
            <person name="Yotsui I."/>
            <person name="Zachgo S."/>
            <person name="Schmutz J."/>
        </authorList>
    </citation>
    <scope>NUCLEOTIDE SEQUENCE [LARGE SCALE GENOMIC DNA]</scope>
    <source>
        <strain evidence="5">cv. B-3</strain>
    </source>
</reference>
<feature type="compositionally biased region" description="Polar residues" evidence="2">
    <location>
        <begin position="639"/>
        <end position="652"/>
    </location>
</feature>
<dbReference type="PROSITE" id="PS50089">
    <property type="entry name" value="ZF_RING_2"/>
    <property type="match status" value="1"/>
</dbReference>
<feature type="compositionally biased region" description="Polar residues" evidence="2">
    <location>
        <begin position="1109"/>
        <end position="1126"/>
    </location>
</feature>
<keyword evidence="1" id="KW-0863">Zinc-finger</keyword>
<feature type="region of interest" description="Disordered" evidence="2">
    <location>
        <begin position="1102"/>
        <end position="1126"/>
    </location>
</feature>
<feature type="compositionally biased region" description="Basic and acidic residues" evidence="2">
    <location>
        <begin position="482"/>
        <end position="540"/>
    </location>
</feature>
<evidence type="ECO:0000313" key="5">
    <source>
        <dbReference type="Proteomes" id="UP000264353"/>
    </source>
</evidence>
<feature type="region of interest" description="Disordered" evidence="2">
    <location>
        <begin position="924"/>
        <end position="943"/>
    </location>
</feature>
<feature type="compositionally biased region" description="Polar residues" evidence="2">
    <location>
        <begin position="82"/>
        <end position="91"/>
    </location>
</feature>
<feature type="compositionally biased region" description="Polar residues" evidence="2">
    <location>
        <begin position="359"/>
        <end position="369"/>
    </location>
</feature>
<feature type="compositionally biased region" description="Basic and acidic residues" evidence="2">
    <location>
        <begin position="204"/>
        <end position="222"/>
    </location>
</feature>
<dbReference type="EMBL" id="CM010628">
    <property type="protein sequence ID" value="RID78250.1"/>
    <property type="molecule type" value="Genomic_DNA"/>
</dbReference>
<dbReference type="AlphaFoldDB" id="A0A398ARJ1"/>
<dbReference type="InterPro" id="IPR001841">
    <property type="entry name" value="Znf_RING"/>
</dbReference>
<feature type="compositionally biased region" description="Basic and acidic residues" evidence="2">
    <location>
        <begin position="654"/>
        <end position="667"/>
    </location>
</feature>
<feature type="compositionally biased region" description="Low complexity" evidence="2">
    <location>
        <begin position="27"/>
        <end position="42"/>
    </location>
</feature>
<protein>
    <recommendedName>
        <fullName evidence="3">RING-type domain-containing protein</fullName>
    </recommendedName>
</protein>
<evidence type="ECO:0000313" key="4">
    <source>
        <dbReference type="EMBL" id="RID78250.1"/>
    </source>
</evidence>
<dbReference type="CDD" id="cd16647">
    <property type="entry name" value="mRING-HC-C3HC5_NEU1"/>
    <property type="match status" value="1"/>
</dbReference>
<dbReference type="Pfam" id="PF13920">
    <property type="entry name" value="zf-C3HC4_3"/>
    <property type="match status" value="1"/>
</dbReference>
<accession>A0A398ARJ1</accession>
<feature type="compositionally biased region" description="Basic and acidic residues" evidence="2">
    <location>
        <begin position="562"/>
        <end position="582"/>
    </location>
</feature>
<feature type="compositionally biased region" description="Acidic residues" evidence="2">
    <location>
        <begin position="927"/>
        <end position="943"/>
    </location>
</feature>
<feature type="compositionally biased region" description="Low complexity" evidence="2">
    <location>
        <begin position="229"/>
        <end position="239"/>
    </location>
</feature>
<keyword evidence="1" id="KW-0862">Zinc</keyword>
<feature type="domain" description="RING-type" evidence="3">
    <location>
        <begin position="1190"/>
        <end position="1228"/>
    </location>
</feature>
<feature type="region of interest" description="Disordered" evidence="2">
    <location>
        <begin position="21"/>
        <end position="42"/>
    </location>
</feature>
<feature type="region of interest" description="Disordered" evidence="2">
    <location>
        <begin position="1026"/>
        <end position="1064"/>
    </location>
</feature>
<evidence type="ECO:0000256" key="1">
    <source>
        <dbReference type="PROSITE-ProRule" id="PRU00175"/>
    </source>
</evidence>
<dbReference type="InterPro" id="IPR013083">
    <property type="entry name" value="Znf_RING/FYVE/PHD"/>
</dbReference>
<feature type="compositionally biased region" description="Basic and acidic residues" evidence="2">
    <location>
        <begin position="606"/>
        <end position="638"/>
    </location>
</feature>
<feature type="compositionally biased region" description="Polar residues" evidence="2">
    <location>
        <begin position="128"/>
        <end position="167"/>
    </location>
</feature>
<feature type="compositionally biased region" description="Basic and acidic residues" evidence="2">
    <location>
        <begin position="900"/>
        <end position="910"/>
    </location>
</feature>
<dbReference type="PANTHER" id="PTHR47820">
    <property type="entry name" value="BNAC05G24000D PROTEIN"/>
    <property type="match status" value="1"/>
</dbReference>